<dbReference type="Gene3D" id="2.30.110.20">
    <property type="entry name" value="Hcp1-like"/>
    <property type="match status" value="1"/>
</dbReference>
<dbReference type="InterPro" id="IPR052947">
    <property type="entry name" value="T6SS_Hcp1_domain"/>
</dbReference>
<reference evidence="1 2" key="1">
    <citation type="submission" date="2020-01" db="EMBL/GenBank/DDBJ databases">
        <authorList>
            <person name="Lee S.D."/>
        </authorList>
    </citation>
    <scope>NUCLEOTIDE SEQUENCE [LARGE SCALE GENOMIC DNA]</scope>
    <source>
        <strain evidence="1 2">Lac-M11</strain>
    </source>
</reference>
<accession>A0A6M2BAX3</accession>
<dbReference type="InterPro" id="IPR008514">
    <property type="entry name" value="T6SS_Hcp"/>
</dbReference>
<name>A0A6M2BAX3_9GAMM</name>
<proteinExistence type="predicted"/>
<dbReference type="NCBIfam" id="TIGR03344">
    <property type="entry name" value="VI_effect_Hcp1"/>
    <property type="match status" value="1"/>
</dbReference>
<dbReference type="InterPro" id="IPR036624">
    <property type="entry name" value="Hcp1-lik_sf"/>
</dbReference>
<organism evidence="1 2">
    <name type="scientific">Rahnella contaminans</name>
    <dbReference type="NCBI Taxonomy" id="2703882"/>
    <lineage>
        <taxon>Bacteria</taxon>
        <taxon>Pseudomonadati</taxon>
        <taxon>Pseudomonadota</taxon>
        <taxon>Gammaproteobacteria</taxon>
        <taxon>Enterobacterales</taxon>
        <taxon>Yersiniaceae</taxon>
        <taxon>Rahnella</taxon>
    </lineage>
</organism>
<keyword evidence="2" id="KW-1185">Reference proteome</keyword>
<dbReference type="Proteomes" id="UP000476696">
    <property type="component" value="Unassembled WGS sequence"/>
</dbReference>
<dbReference type="EMBL" id="JAADJS010000005">
    <property type="protein sequence ID" value="NGX89467.1"/>
    <property type="molecule type" value="Genomic_DNA"/>
</dbReference>
<reference evidence="1 2" key="2">
    <citation type="submission" date="2020-03" db="EMBL/GenBank/DDBJ databases">
        <title>Rahnella aceri sp. nov., isoated from traditional Jeju Makgeolli.</title>
        <authorList>
            <person name="Kim I.S."/>
            <person name="Jeon D."/>
        </authorList>
    </citation>
    <scope>NUCLEOTIDE SEQUENCE [LARGE SCALE GENOMIC DNA]</scope>
    <source>
        <strain evidence="1 2">Lac-M11</strain>
    </source>
</reference>
<evidence type="ECO:0000313" key="1">
    <source>
        <dbReference type="EMBL" id="NGX89467.1"/>
    </source>
</evidence>
<evidence type="ECO:0000313" key="2">
    <source>
        <dbReference type="Proteomes" id="UP000476696"/>
    </source>
</evidence>
<dbReference type="PANTHER" id="PTHR34319">
    <property type="entry name" value="MAJOR EXPORTED PROTEIN"/>
    <property type="match status" value="1"/>
</dbReference>
<dbReference type="PANTHER" id="PTHR34319:SF6">
    <property type="entry name" value="MAJOR EXPORTED PROTEIN"/>
    <property type="match status" value="1"/>
</dbReference>
<gene>
    <name evidence="1" type="primary">hcp</name>
    <name evidence="1" type="ORF">GW579_20500</name>
</gene>
<protein>
    <submittedName>
        <fullName evidence="1">Type VI secretion system tube protein Hcp</fullName>
    </submittedName>
</protein>
<dbReference type="AlphaFoldDB" id="A0A6M2BAX3"/>
<comment type="caution">
    <text evidence="1">The sequence shown here is derived from an EMBL/GenBank/DDBJ whole genome shotgun (WGS) entry which is preliminary data.</text>
</comment>
<dbReference type="SUPFAM" id="SSF141452">
    <property type="entry name" value="Hcp1-like"/>
    <property type="match status" value="1"/>
</dbReference>
<sequence>MAIPIYLWLKDDGGAVIRGGVDVRGREGSIEVTEIQHNVVLPTDRQTGKITGTRIHTSYYFEKEIDDSSPYLYKALTTGQRLKNAEFKFYSINDSGQEVEYFNTLLEGVRVTSIMPVMLDIKAPLFEKKGHMECVEFVYERITWRYVDGNIIHSDSWNERKGA</sequence>
<dbReference type="RefSeq" id="WP_152327260.1">
    <property type="nucleotide sequence ID" value="NZ_JAADJS010000005.1"/>
</dbReference>
<dbReference type="Pfam" id="PF05638">
    <property type="entry name" value="T6SS_HCP"/>
    <property type="match status" value="1"/>
</dbReference>